<dbReference type="AlphaFoldDB" id="A0A2L0HCG0"/>
<evidence type="ECO:0000313" key="2">
    <source>
        <dbReference type="Proteomes" id="UP000239340"/>
    </source>
</evidence>
<gene>
    <name evidence="1" type="ORF">NXT3_PA00167</name>
</gene>
<organism evidence="1 2">
    <name type="scientific">Rhizobium fredii</name>
    <name type="common">Sinorhizobium fredii</name>
    <dbReference type="NCBI Taxonomy" id="380"/>
    <lineage>
        <taxon>Bacteria</taxon>
        <taxon>Pseudomonadati</taxon>
        <taxon>Pseudomonadota</taxon>
        <taxon>Alphaproteobacteria</taxon>
        <taxon>Hyphomicrobiales</taxon>
        <taxon>Rhizobiaceae</taxon>
        <taxon>Sinorhizobium/Ensifer group</taxon>
        <taxon>Sinorhizobium</taxon>
    </lineage>
</organism>
<dbReference type="Proteomes" id="UP000239340">
    <property type="component" value="Plasmid pSfreNXT3a"/>
</dbReference>
<dbReference type="RefSeq" id="WP_104840166.1">
    <property type="nucleotide sequence ID" value="NZ_CP024308.1"/>
</dbReference>
<sequence length="116" mass="12791">MITRSLTNARMSQIVSFQNFVFLAGQVGEPGDEVAKQTRDTLAKIDALLGEANSSREHILRAEIWLDDMRDFAAVNEIWEEWMPSGHAPARASGEVRVGRPGLKVEILITAAQTQG</sequence>
<dbReference type="InterPro" id="IPR035709">
    <property type="entry name" value="YoaB-like"/>
</dbReference>
<evidence type="ECO:0000313" key="1">
    <source>
        <dbReference type="EMBL" id="AUX78459.1"/>
    </source>
</evidence>
<dbReference type="Pfam" id="PF01042">
    <property type="entry name" value="Ribonuc_L-PSP"/>
    <property type="match status" value="1"/>
</dbReference>
<accession>A0A2L0HCG0</accession>
<geneLocation type="plasmid" evidence="2">
    <name>psfrenxt3a</name>
</geneLocation>
<dbReference type="SUPFAM" id="SSF55298">
    <property type="entry name" value="YjgF-like"/>
    <property type="match status" value="1"/>
</dbReference>
<keyword evidence="1" id="KW-0614">Plasmid</keyword>
<dbReference type="CDD" id="cd06150">
    <property type="entry name" value="YjgF_YER057c_UK114_like_2"/>
    <property type="match status" value="1"/>
</dbReference>
<protein>
    <submittedName>
        <fullName evidence="1">Endoribonuclease L-PSP protein</fullName>
    </submittedName>
</protein>
<name>A0A2L0HCG0_RHIFR</name>
<dbReference type="InterPro" id="IPR006175">
    <property type="entry name" value="YjgF/YER057c/UK114"/>
</dbReference>
<dbReference type="InterPro" id="IPR035959">
    <property type="entry name" value="RutC-like_sf"/>
</dbReference>
<dbReference type="PANTHER" id="PTHR47328:SF1">
    <property type="entry name" value="RUTC FAMILY PROTEIN YOAB"/>
    <property type="match status" value="1"/>
</dbReference>
<dbReference type="EMBL" id="CP024308">
    <property type="protein sequence ID" value="AUX78459.1"/>
    <property type="molecule type" value="Genomic_DNA"/>
</dbReference>
<reference evidence="1 2" key="1">
    <citation type="submission" date="2017-10" db="EMBL/GenBank/DDBJ databases">
        <title>Analysis of the genome sequences of Rhizobium populations associated to common bean (phaseolus vulgaris).</title>
        <authorList>
            <person name="Bustos P."/>
            <person name="Santamaria R.I."/>
            <person name="Miranda-Sanchez F."/>
            <person name="Perez-Carrascal O."/>
            <person name="Juarez S."/>
            <person name="Lozano L."/>
            <person name="Martinez-Flores I."/>
            <person name="Vinuesa P."/>
            <person name="Martinez-Romero E."/>
            <person name="Cevallos M.A."/>
            <person name="Romero D."/>
            <person name="Davila G."/>
            <person name="Gonzalez V."/>
        </authorList>
    </citation>
    <scope>NUCLEOTIDE SEQUENCE [LARGE SCALE GENOMIC DNA]</scope>
    <source>
        <strain evidence="1 2">NXT3</strain>
        <plasmid evidence="2">Plasmid psfrenxt3a</plasmid>
    </source>
</reference>
<proteinExistence type="predicted"/>
<dbReference type="Gene3D" id="3.30.1330.40">
    <property type="entry name" value="RutC-like"/>
    <property type="match status" value="1"/>
</dbReference>
<dbReference type="PANTHER" id="PTHR47328">
    <property type="match status" value="1"/>
</dbReference>